<evidence type="ECO:0000313" key="8">
    <source>
        <dbReference type="Proteomes" id="UP000036834"/>
    </source>
</evidence>
<reference evidence="8" key="1">
    <citation type="submission" date="2015-07" db="EMBL/GenBank/DDBJ databases">
        <title>Genome sequencing project for genomic taxonomy and phylogenomics of Bacillus-like bacteria.</title>
        <authorList>
            <person name="Liu B."/>
            <person name="Wang J."/>
            <person name="Zhu Y."/>
            <person name="Liu G."/>
            <person name="Chen Q."/>
            <person name="Chen Z."/>
            <person name="Lan J."/>
            <person name="Che J."/>
            <person name="Ge C."/>
            <person name="Shi H."/>
            <person name="Pan Z."/>
            <person name="Liu X."/>
        </authorList>
    </citation>
    <scope>NUCLEOTIDE SEQUENCE [LARGE SCALE GENOMIC DNA]</scope>
    <source>
        <strain evidence="8">DSM 9887</strain>
    </source>
</reference>
<comment type="similarity">
    <text evidence="1 2">Belongs to the pyrroline-5-carboxylate reductase family.</text>
</comment>
<evidence type="ECO:0000313" key="9">
    <source>
        <dbReference type="Proteomes" id="UP000319578"/>
    </source>
</evidence>
<dbReference type="NCBIfam" id="NF005814">
    <property type="entry name" value="PRK07680.1"/>
    <property type="match status" value="1"/>
</dbReference>
<dbReference type="SUPFAM" id="SSF51735">
    <property type="entry name" value="NAD(P)-binding Rossmann-fold domains"/>
    <property type="match status" value="1"/>
</dbReference>
<keyword evidence="2" id="KW-0963">Cytoplasm</keyword>
<comment type="subcellular location">
    <subcellularLocation>
        <location evidence="2">Cytoplasm</location>
    </subcellularLocation>
</comment>
<name>A0A0K9YZ69_9BACL</name>
<proteinExistence type="inferred from homology"/>
<dbReference type="EMBL" id="BJON01000029">
    <property type="protein sequence ID" value="GED72408.1"/>
    <property type="molecule type" value="Genomic_DNA"/>
</dbReference>
<dbReference type="PANTHER" id="PTHR11645:SF51">
    <property type="entry name" value="COME OPERON PROTEIN 4"/>
    <property type="match status" value="1"/>
</dbReference>
<evidence type="ECO:0000256" key="2">
    <source>
        <dbReference type="HAMAP-Rule" id="MF_01925"/>
    </source>
</evidence>
<dbReference type="PROSITE" id="PS00521">
    <property type="entry name" value="P5CR"/>
    <property type="match status" value="1"/>
</dbReference>
<dbReference type="InterPro" id="IPR008927">
    <property type="entry name" value="6-PGluconate_DH-like_C_sf"/>
</dbReference>
<dbReference type="Proteomes" id="UP000319578">
    <property type="component" value="Unassembled WGS sequence"/>
</dbReference>
<dbReference type="Proteomes" id="UP000036834">
    <property type="component" value="Unassembled WGS sequence"/>
</dbReference>
<dbReference type="UniPathway" id="UPA00098">
    <property type="reaction ID" value="UER00361"/>
</dbReference>
<dbReference type="InterPro" id="IPR029036">
    <property type="entry name" value="P5CR_dimer"/>
</dbReference>
<comment type="caution">
    <text evidence="7">The sequence shown here is derived from an EMBL/GenBank/DDBJ whole genome shotgun (WGS) entry which is preliminary data.</text>
</comment>
<evidence type="ECO:0000259" key="5">
    <source>
        <dbReference type="Pfam" id="PF14748"/>
    </source>
</evidence>
<dbReference type="SUPFAM" id="SSF48179">
    <property type="entry name" value="6-phosphogluconate dehydrogenase C-terminal domain-like"/>
    <property type="match status" value="1"/>
</dbReference>
<evidence type="ECO:0000313" key="7">
    <source>
        <dbReference type="EMBL" id="KNB74028.1"/>
    </source>
</evidence>
<comment type="catalytic activity">
    <reaction evidence="2">
        <text>L-proline + NADP(+) = (S)-1-pyrroline-5-carboxylate + NADPH + 2 H(+)</text>
        <dbReference type="Rhea" id="RHEA:14109"/>
        <dbReference type="ChEBI" id="CHEBI:15378"/>
        <dbReference type="ChEBI" id="CHEBI:17388"/>
        <dbReference type="ChEBI" id="CHEBI:57783"/>
        <dbReference type="ChEBI" id="CHEBI:58349"/>
        <dbReference type="ChEBI" id="CHEBI:60039"/>
        <dbReference type="EC" id="1.5.1.2"/>
    </reaction>
</comment>
<dbReference type="Pfam" id="PF03807">
    <property type="entry name" value="F420_oxidored"/>
    <property type="match status" value="1"/>
</dbReference>
<gene>
    <name evidence="2" type="primary">proC</name>
    <name evidence="6" type="synonym">comER</name>
    <name evidence="7" type="ORF">ADS79_08955</name>
    <name evidence="6" type="ORF">BRE01_61100</name>
</gene>
<dbReference type="InterPro" id="IPR000304">
    <property type="entry name" value="Pyrroline-COOH_reductase"/>
</dbReference>
<evidence type="ECO:0000313" key="6">
    <source>
        <dbReference type="EMBL" id="GED72408.1"/>
    </source>
</evidence>
<dbReference type="RefSeq" id="WP_049738043.1">
    <property type="nucleotide sequence ID" value="NZ_BJON01000029.1"/>
</dbReference>
<dbReference type="Gene3D" id="1.10.3730.10">
    <property type="entry name" value="ProC C-terminal domain-like"/>
    <property type="match status" value="1"/>
</dbReference>
<comment type="catalytic activity">
    <reaction evidence="2">
        <text>L-proline + NAD(+) = (S)-1-pyrroline-5-carboxylate + NADH + 2 H(+)</text>
        <dbReference type="Rhea" id="RHEA:14105"/>
        <dbReference type="ChEBI" id="CHEBI:15378"/>
        <dbReference type="ChEBI" id="CHEBI:17388"/>
        <dbReference type="ChEBI" id="CHEBI:57540"/>
        <dbReference type="ChEBI" id="CHEBI:57945"/>
        <dbReference type="ChEBI" id="CHEBI:60039"/>
        <dbReference type="EC" id="1.5.1.2"/>
    </reaction>
</comment>
<organism evidence="7 8">
    <name type="scientific">Brevibacillus reuszeri</name>
    <dbReference type="NCBI Taxonomy" id="54915"/>
    <lineage>
        <taxon>Bacteria</taxon>
        <taxon>Bacillati</taxon>
        <taxon>Bacillota</taxon>
        <taxon>Bacilli</taxon>
        <taxon>Bacillales</taxon>
        <taxon>Paenibacillaceae</taxon>
        <taxon>Brevibacillus</taxon>
    </lineage>
</organism>
<dbReference type="Pfam" id="PF14748">
    <property type="entry name" value="P5CR_dimer"/>
    <property type="match status" value="1"/>
</dbReference>
<dbReference type="AlphaFoldDB" id="A0A0K9YZ69"/>
<dbReference type="HAMAP" id="MF_01925">
    <property type="entry name" value="P5C_reductase"/>
    <property type="match status" value="1"/>
</dbReference>
<sequence length="279" mass="30475">MDKIGFIGTGSMGSILIESLLSAKALSPGHIIISNRTPAKAELLAHRHPGLVVAKNNLELAQTAKILLLCVKPMEYRVMLEQIAPALTAEHLLITITSPIKLEQLEASVPSRVARVVPSITNAAQGGVCLCEFGTRIQGEQRQFIRALFSHISTPIEVTEPFLRITSDLVSCGPAFLSYILQQMIHDAVSETGISEDAATYLTTQMFIGMAELLRKEAFTLPSLQKRVCVPGGVTGEGLIPLQNGIPGLFSEVFRRTHAKFAEDQDMLERSWMKTQKPT</sequence>
<dbReference type="InterPro" id="IPR036291">
    <property type="entry name" value="NAD(P)-bd_dom_sf"/>
</dbReference>
<dbReference type="GO" id="GO:0004735">
    <property type="term" value="F:pyrroline-5-carboxylate reductase activity"/>
    <property type="evidence" value="ECO:0007669"/>
    <property type="project" value="UniProtKB-UniRule"/>
</dbReference>
<dbReference type="InterPro" id="IPR053790">
    <property type="entry name" value="P5CR-like_CS"/>
</dbReference>
<feature type="domain" description="Pyrroline-5-carboxylate reductase dimerisation" evidence="5">
    <location>
        <begin position="163"/>
        <end position="263"/>
    </location>
</feature>
<dbReference type="GO" id="GO:0055129">
    <property type="term" value="P:L-proline biosynthetic process"/>
    <property type="evidence" value="ECO:0007669"/>
    <property type="project" value="UniProtKB-UniRule"/>
</dbReference>
<dbReference type="STRING" id="54915.ADS79_08955"/>
<dbReference type="EC" id="1.5.1.2" evidence="2"/>
<dbReference type="PANTHER" id="PTHR11645">
    <property type="entry name" value="PYRROLINE-5-CARBOXYLATE REDUCTASE"/>
    <property type="match status" value="1"/>
</dbReference>
<accession>A0A0K9YZ69</accession>
<keyword evidence="2" id="KW-0641">Proline biosynthesis</keyword>
<evidence type="ECO:0000256" key="3">
    <source>
        <dbReference type="PIRSR" id="PIRSR000193-1"/>
    </source>
</evidence>
<keyword evidence="2 3" id="KW-0521">NADP</keyword>
<feature type="binding site" evidence="3">
    <location>
        <position position="57"/>
    </location>
    <ligand>
        <name>NADPH</name>
        <dbReference type="ChEBI" id="CHEBI:57783"/>
    </ligand>
</feature>
<feature type="binding site" evidence="3">
    <location>
        <begin position="7"/>
        <end position="12"/>
    </location>
    <ligand>
        <name>NADP(+)</name>
        <dbReference type="ChEBI" id="CHEBI:58349"/>
    </ligand>
</feature>
<dbReference type="OrthoDB" id="9805754at2"/>
<dbReference type="PIRSF" id="PIRSF000193">
    <property type="entry name" value="Pyrrol-5-carb_rd"/>
    <property type="match status" value="1"/>
</dbReference>
<comment type="function">
    <text evidence="2">Catalyzes the reduction of 1-pyrroline-5-carboxylate (PCA) to L-proline.</text>
</comment>
<dbReference type="GO" id="GO:0005737">
    <property type="term" value="C:cytoplasm"/>
    <property type="evidence" value="ECO:0007669"/>
    <property type="project" value="UniProtKB-SubCell"/>
</dbReference>
<reference evidence="6 9" key="3">
    <citation type="submission" date="2019-06" db="EMBL/GenBank/DDBJ databases">
        <title>Whole genome shotgun sequence of Brevibacillus reuszeri NBRC 15719.</title>
        <authorList>
            <person name="Hosoyama A."/>
            <person name="Uohara A."/>
            <person name="Ohji S."/>
            <person name="Ichikawa N."/>
        </authorList>
    </citation>
    <scope>NUCLEOTIDE SEQUENCE [LARGE SCALE GENOMIC DNA]</scope>
    <source>
        <strain evidence="6 9">NBRC 15719</strain>
    </source>
</reference>
<reference evidence="7" key="2">
    <citation type="submission" date="2015-07" db="EMBL/GenBank/DDBJ databases">
        <title>MeaNS - Measles Nucleotide Surveillance Program.</title>
        <authorList>
            <person name="Tran T."/>
            <person name="Druce J."/>
        </authorList>
    </citation>
    <scope>NUCLEOTIDE SEQUENCE</scope>
    <source>
        <strain evidence="7">DSM 9887</strain>
    </source>
</reference>
<comment type="pathway">
    <text evidence="2">Amino-acid biosynthesis; L-proline biosynthesis; L-proline from L-glutamate 5-semialdehyde: step 1/1.</text>
</comment>
<keyword evidence="2" id="KW-0560">Oxidoreductase</keyword>
<evidence type="ECO:0000259" key="4">
    <source>
        <dbReference type="Pfam" id="PF03807"/>
    </source>
</evidence>
<protein>
    <recommendedName>
        <fullName evidence="2">Pyrroline-5-carboxylate reductase</fullName>
        <shortName evidence="2">P5C reductase</shortName>
        <shortName evidence="2">P5CR</shortName>
        <ecNumber evidence="2">1.5.1.2</ecNumber>
    </recommendedName>
    <alternativeName>
        <fullName evidence="2">PCA reductase</fullName>
    </alternativeName>
</protein>
<evidence type="ECO:0000256" key="1">
    <source>
        <dbReference type="ARBA" id="ARBA00005525"/>
    </source>
</evidence>
<keyword evidence="9" id="KW-1185">Reference proteome</keyword>
<feature type="domain" description="Pyrroline-5-carboxylate reductase catalytic N-terminal" evidence="4">
    <location>
        <begin position="3"/>
        <end position="98"/>
    </location>
</feature>
<dbReference type="InterPro" id="IPR028939">
    <property type="entry name" value="P5C_Rdtase_cat_N"/>
</dbReference>
<dbReference type="Gene3D" id="3.40.50.720">
    <property type="entry name" value="NAD(P)-binding Rossmann-like Domain"/>
    <property type="match status" value="1"/>
</dbReference>
<keyword evidence="2" id="KW-0028">Amino-acid biosynthesis</keyword>
<dbReference type="PATRIC" id="fig|54915.3.peg.7253"/>
<dbReference type="EMBL" id="LGIQ01000005">
    <property type="protein sequence ID" value="KNB74028.1"/>
    <property type="molecule type" value="Genomic_DNA"/>
</dbReference>